<name>A0A399F3G7_9DEIN</name>
<dbReference type="InterPro" id="IPR050131">
    <property type="entry name" value="Peptidase_S8_subtilisin-like"/>
</dbReference>
<comment type="similarity">
    <text evidence="1 5 6">Belongs to the peptidase S8 family.</text>
</comment>
<feature type="active site" description="Charge relay system" evidence="5">
    <location>
        <position position="190"/>
    </location>
</feature>
<evidence type="ECO:0000256" key="7">
    <source>
        <dbReference type="SAM" id="SignalP"/>
    </source>
</evidence>
<keyword evidence="2 5" id="KW-0645">Protease</keyword>
<dbReference type="InterPro" id="IPR000209">
    <property type="entry name" value="Peptidase_S8/S53_dom"/>
</dbReference>
<dbReference type="Proteomes" id="UP000266178">
    <property type="component" value="Unassembled WGS sequence"/>
</dbReference>
<dbReference type="Pfam" id="PF00082">
    <property type="entry name" value="Peptidase_S8"/>
    <property type="match status" value="1"/>
</dbReference>
<protein>
    <submittedName>
        <fullName evidence="9">Thermophilic serine proteinase</fullName>
        <ecNumber evidence="9">3.4.21.-</ecNumber>
    </submittedName>
</protein>
<dbReference type="SMART" id="SM00458">
    <property type="entry name" value="RICIN"/>
    <property type="match status" value="1"/>
</dbReference>
<dbReference type="Gene3D" id="2.80.10.50">
    <property type="match status" value="3"/>
</dbReference>
<keyword evidence="3 5" id="KW-0378">Hydrolase</keyword>
<dbReference type="InterPro" id="IPR035992">
    <property type="entry name" value="Ricin_B-like_lectins"/>
</dbReference>
<dbReference type="CDD" id="cd00161">
    <property type="entry name" value="beta-trefoil_Ricin-like"/>
    <property type="match status" value="1"/>
</dbReference>
<dbReference type="AlphaFoldDB" id="A0A399F3G7"/>
<evidence type="ECO:0000256" key="6">
    <source>
        <dbReference type="RuleBase" id="RU003355"/>
    </source>
</evidence>
<dbReference type="InterPro" id="IPR015500">
    <property type="entry name" value="Peptidase_S8_subtilisin-rel"/>
</dbReference>
<dbReference type="PROSITE" id="PS00136">
    <property type="entry name" value="SUBTILASE_ASP"/>
    <property type="match status" value="1"/>
</dbReference>
<keyword evidence="4 5" id="KW-0720">Serine protease</keyword>
<evidence type="ECO:0000256" key="1">
    <source>
        <dbReference type="ARBA" id="ARBA00011073"/>
    </source>
</evidence>
<dbReference type="PROSITE" id="PS00138">
    <property type="entry name" value="SUBTILASE_SER"/>
    <property type="match status" value="1"/>
</dbReference>
<keyword evidence="10" id="KW-1185">Reference proteome</keyword>
<dbReference type="PANTHER" id="PTHR43806">
    <property type="entry name" value="PEPTIDASE S8"/>
    <property type="match status" value="1"/>
</dbReference>
<evidence type="ECO:0000313" key="10">
    <source>
        <dbReference type="Proteomes" id="UP000266178"/>
    </source>
</evidence>
<dbReference type="OrthoDB" id="9798386at2"/>
<dbReference type="InterPro" id="IPR000772">
    <property type="entry name" value="Ricin_B_lectin"/>
</dbReference>
<feature type="active site" description="Charge relay system" evidence="5">
    <location>
        <position position="383"/>
    </location>
</feature>
<dbReference type="PROSITE" id="PS50231">
    <property type="entry name" value="RICIN_B_LECTIN"/>
    <property type="match status" value="1"/>
</dbReference>
<reference evidence="9 10" key="1">
    <citation type="submission" date="2018-08" db="EMBL/GenBank/DDBJ databases">
        <title>Meiothermus granaticius genome AF-68 sequencing project.</title>
        <authorList>
            <person name="Da Costa M.S."/>
            <person name="Albuquerque L."/>
            <person name="Raposo P."/>
            <person name="Froufe H.J.C."/>
            <person name="Barroso C.S."/>
            <person name="Egas C."/>
        </authorList>
    </citation>
    <scope>NUCLEOTIDE SEQUENCE [LARGE SCALE GENOMIC DNA]</scope>
    <source>
        <strain evidence="9 10">AF-68</strain>
    </source>
</reference>
<feature type="signal peptide" evidence="7">
    <location>
        <begin position="1"/>
        <end position="25"/>
    </location>
</feature>
<proteinExistence type="inferred from homology"/>
<dbReference type="Gene3D" id="3.40.50.200">
    <property type="entry name" value="Peptidase S8/S53 domain"/>
    <property type="match status" value="1"/>
</dbReference>
<sequence length="595" mass="62250">MTYIKRLRKGVVAALAAAAMVFLGACGGKVTPPQPPTAQSQNYLLTLRLGSSDSRDSIQATYGGQILAWQPEAGFAIVRLTKEQTERVRSATLDGRVSLQGVTLEPDLPVASPEIAEAQGANAWAGGWDAWAGGWDAWAGGWDAWAGGNANALPGVLPSQNTGSWMQVSLYQAHGISRNFGAGVKVAVIDTGVDTAHPMFKNRLAPPNEWRDFIDGDTNPQEVAGGKAYGHGTAVAGLVLQVAPRATLLPIRVLNPDGSGSVSQIVSAINYAVDAGAQVINVSIGTAGNSEALHTISVYAKSRGARIVASAGNEGKKDGITSPAQFSWLPDITGFVMGIGSVDANDYLSSFSNYGKALYATAPGEKLYSAFPGNRVAAATGTSFAAPLFSGAIALALSEMSSPVDRAKLQTYLWNSLDFSVNEKNKKKSNNVQRLDLEALLRSLPGFSLPTQIQPGDYLLVNGNSGKCLEVSGGSTLSGANVQQGTCSNGAHQRWRIERAGNSYKLTSLNSGKALEVAGGAAATGTGANVDQADYLPTSNQQWLIQPNGTNYQIVATHSNKCLDVAGGSAIEGANVQQWDCNSSGAQQWELFALF</sequence>
<gene>
    <name evidence="9" type="ORF">Mgrana_02891</name>
</gene>
<accession>A0A399F3G7</accession>
<feature type="domain" description="Ricin B lectin" evidence="8">
    <location>
        <begin position="455"/>
        <end position="592"/>
    </location>
</feature>
<dbReference type="GO" id="GO:0004252">
    <property type="term" value="F:serine-type endopeptidase activity"/>
    <property type="evidence" value="ECO:0007669"/>
    <property type="project" value="UniProtKB-UniRule"/>
</dbReference>
<comment type="caution">
    <text evidence="9">The sequence shown here is derived from an EMBL/GenBank/DDBJ whole genome shotgun (WGS) entry which is preliminary data.</text>
</comment>
<evidence type="ECO:0000256" key="3">
    <source>
        <dbReference type="ARBA" id="ARBA00022801"/>
    </source>
</evidence>
<dbReference type="PROSITE" id="PS51892">
    <property type="entry name" value="SUBTILASE"/>
    <property type="match status" value="1"/>
</dbReference>
<evidence type="ECO:0000256" key="5">
    <source>
        <dbReference type="PROSITE-ProRule" id="PRU01240"/>
    </source>
</evidence>
<dbReference type="PRINTS" id="PR00723">
    <property type="entry name" value="SUBTILISIN"/>
</dbReference>
<dbReference type="GO" id="GO:0006508">
    <property type="term" value="P:proteolysis"/>
    <property type="evidence" value="ECO:0007669"/>
    <property type="project" value="UniProtKB-KW"/>
</dbReference>
<dbReference type="EC" id="3.4.21.-" evidence="9"/>
<dbReference type="PANTHER" id="PTHR43806:SF11">
    <property type="entry name" value="CEREVISIN-RELATED"/>
    <property type="match status" value="1"/>
</dbReference>
<evidence type="ECO:0000259" key="8">
    <source>
        <dbReference type="SMART" id="SM00458"/>
    </source>
</evidence>
<evidence type="ECO:0000256" key="2">
    <source>
        <dbReference type="ARBA" id="ARBA00022670"/>
    </source>
</evidence>
<keyword evidence="7" id="KW-0732">Signal</keyword>
<evidence type="ECO:0000313" key="9">
    <source>
        <dbReference type="EMBL" id="RIH91234.1"/>
    </source>
</evidence>
<dbReference type="InterPro" id="IPR023827">
    <property type="entry name" value="Peptidase_S8_Asp-AS"/>
</dbReference>
<dbReference type="RefSeq" id="WP_119358329.1">
    <property type="nucleotide sequence ID" value="NZ_BJXM01000008.1"/>
</dbReference>
<dbReference type="SUPFAM" id="SSF50370">
    <property type="entry name" value="Ricin B-like lectins"/>
    <property type="match status" value="1"/>
</dbReference>
<dbReference type="SUPFAM" id="SSF52743">
    <property type="entry name" value="Subtilisin-like"/>
    <property type="match status" value="1"/>
</dbReference>
<dbReference type="PROSITE" id="PS51257">
    <property type="entry name" value="PROKAR_LIPOPROTEIN"/>
    <property type="match status" value="1"/>
</dbReference>
<dbReference type="EMBL" id="QWLB01000052">
    <property type="protein sequence ID" value="RIH91234.1"/>
    <property type="molecule type" value="Genomic_DNA"/>
</dbReference>
<dbReference type="InterPro" id="IPR023828">
    <property type="entry name" value="Peptidase_S8_Ser-AS"/>
</dbReference>
<dbReference type="Pfam" id="PF14200">
    <property type="entry name" value="RicinB_lectin_2"/>
    <property type="match status" value="2"/>
</dbReference>
<organism evidence="9 10">
    <name type="scientific">Meiothermus granaticius NBRC 107808</name>
    <dbReference type="NCBI Taxonomy" id="1227551"/>
    <lineage>
        <taxon>Bacteria</taxon>
        <taxon>Thermotogati</taxon>
        <taxon>Deinococcota</taxon>
        <taxon>Deinococci</taxon>
        <taxon>Thermales</taxon>
        <taxon>Thermaceae</taxon>
        <taxon>Meiothermus</taxon>
    </lineage>
</organism>
<feature type="active site" description="Charge relay system" evidence="5">
    <location>
        <position position="231"/>
    </location>
</feature>
<dbReference type="InterPro" id="IPR036852">
    <property type="entry name" value="Peptidase_S8/S53_dom_sf"/>
</dbReference>
<evidence type="ECO:0000256" key="4">
    <source>
        <dbReference type="ARBA" id="ARBA00022825"/>
    </source>
</evidence>
<feature type="chain" id="PRO_5030071790" evidence="7">
    <location>
        <begin position="26"/>
        <end position="595"/>
    </location>
</feature>